<dbReference type="AlphaFoldDB" id="X1C3I9"/>
<feature type="non-terminal residue" evidence="1">
    <location>
        <position position="1"/>
    </location>
</feature>
<evidence type="ECO:0000313" key="1">
    <source>
        <dbReference type="EMBL" id="GAH01907.1"/>
    </source>
</evidence>
<name>X1C3I9_9ZZZZ</name>
<proteinExistence type="predicted"/>
<sequence length="31" mass="3477">FSETTINLQDIKIDKGTKKEGDIINQSTIII</sequence>
<gene>
    <name evidence="1" type="ORF">S01H4_39752</name>
</gene>
<comment type="caution">
    <text evidence="1">The sequence shown here is derived from an EMBL/GenBank/DDBJ whole genome shotgun (WGS) entry which is preliminary data.</text>
</comment>
<reference evidence="1" key="1">
    <citation type="journal article" date="2014" name="Front. Microbiol.">
        <title>High frequency of phylogenetically diverse reductive dehalogenase-homologous genes in deep subseafloor sedimentary metagenomes.</title>
        <authorList>
            <person name="Kawai M."/>
            <person name="Futagami T."/>
            <person name="Toyoda A."/>
            <person name="Takaki Y."/>
            <person name="Nishi S."/>
            <person name="Hori S."/>
            <person name="Arai W."/>
            <person name="Tsubouchi T."/>
            <person name="Morono Y."/>
            <person name="Uchiyama I."/>
            <person name="Ito T."/>
            <person name="Fujiyama A."/>
            <person name="Inagaki F."/>
            <person name="Takami H."/>
        </authorList>
    </citation>
    <scope>NUCLEOTIDE SEQUENCE</scope>
    <source>
        <strain evidence="1">Expedition CK06-06</strain>
    </source>
</reference>
<accession>X1C3I9</accession>
<dbReference type="EMBL" id="BART01021574">
    <property type="protein sequence ID" value="GAH01907.1"/>
    <property type="molecule type" value="Genomic_DNA"/>
</dbReference>
<protein>
    <submittedName>
        <fullName evidence="1">Uncharacterized protein</fullName>
    </submittedName>
</protein>
<organism evidence="1">
    <name type="scientific">marine sediment metagenome</name>
    <dbReference type="NCBI Taxonomy" id="412755"/>
    <lineage>
        <taxon>unclassified sequences</taxon>
        <taxon>metagenomes</taxon>
        <taxon>ecological metagenomes</taxon>
    </lineage>
</organism>